<reference evidence="6" key="1">
    <citation type="submission" date="2021-12" db="EMBL/GenBank/DDBJ databases">
        <authorList>
            <person name="Rodrigo-Torres L."/>
            <person name="Arahal R. D."/>
            <person name="Lucena T."/>
        </authorList>
    </citation>
    <scope>NUCLEOTIDE SEQUENCE</scope>
    <source>
        <strain evidence="6">CECT 8267</strain>
    </source>
</reference>
<gene>
    <name evidence="6" type="primary">pdhA</name>
    <name evidence="6" type="ORF">SIN8267_01394</name>
</gene>
<evidence type="ECO:0000256" key="1">
    <source>
        <dbReference type="ARBA" id="ARBA00001964"/>
    </source>
</evidence>
<dbReference type="CDD" id="cd02000">
    <property type="entry name" value="TPP_E1_PDC_ADC_BCADC"/>
    <property type="match status" value="1"/>
</dbReference>
<comment type="catalytic activity">
    <reaction evidence="4">
        <text>N(6)-[(R)-lipoyl]-L-lysyl-[protein] + pyruvate + H(+) = N(6)-[(R)-S(8)-acetyldihydrolipoyl]-L-lysyl-[protein] + CO2</text>
        <dbReference type="Rhea" id="RHEA:19189"/>
        <dbReference type="Rhea" id="RHEA-COMP:10474"/>
        <dbReference type="Rhea" id="RHEA-COMP:10478"/>
        <dbReference type="ChEBI" id="CHEBI:15361"/>
        <dbReference type="ChEBI" id="CHEBI:15378"/>
        <dbReference type="ChEBI" id="CHEBI:16526"/>
        <dbReference type="ChEBI" id="CHEBI:83099"/>
        <dbReference type="ChEBI" id="CHEBI:83111"/>
        <dbReference type="EC" id="1.2.4.1"/>
    </reaction>
</comment>
<evidence type="ECO:0000313" key="6">
    <source>
        <dbReference type="EMBL" id="CAH0991292.1"/>
    </source>
</evidence>
<comment type="subunit">
    <text evidence="4">Heterodimer of an alpha and a beta chain.</text>
</comment>
<evidence type="ECO:0000313" key="7">
    <source>
        <dbReference type="Proteomes" id="UP000838100"/>
    </source>
</evidence>
<keyword evidence="7" id="KW-1185">Reference proteome</keyword>
<accession>A0ABN8EG21</accession>
<dbReference type="InterPro" id="IPR017596">
    <property type="entry name" value="PdhA/BkdA"/>
</dbReference>
<dbReference type="InterPro" id="IPR029061">
    <property type="entry name" value="THDP-binding"/>
</dbReference>
<comment type="function">
    <text evidence="4">The pyruvate dehydrogenase complex catalyzes the overall conversion of pyruvate to acetyl-CoA and CO(2). It contains multiple copies of three enzymatic components: pyruvate dehydrogenase (E1), dihydrolipoamide acetyltransferase (E2) and lipoamide dehydrogenase (E3).</text>
</comment>
<keyword evidence="3 4" id="KW-0786">Thiamine pyrophosphate</keyword>
<dbReference type="InterPro" id="IPR001017">
    <property type="entry name" value="DH_E1"/>
</dbReference>
<dbReference type="EMBL" id="CAKLPX010000001">
    <property type="protein sequence ID" value="CAH0991292.1"/>
    <property type="molecule type" value="Genomic_DNA"/>
</dbReference>
<dbReference type="GO" id="GO:0004739">
    <property type="term" value="F:pyruvate dehydrogenase (acetyl-transferring) activity"/>
    <property type="evidence" value="ECO:0007669"/>
    <property type="project" value="UniProtKB-EC"/>
</dbReference>
<name>A0ABN8EG21_9GAMM</name>
<sequence length="363" mass="40058">MTTVAQFTIKFRQTLNACGQLNSAVGDLSQHGIGNKMLLRFYRAMHYARLFDTKAIALQRTGRLGTYASCLGQEAIGAAVGVAMKDSDVFVQSYRETTTLLERGVKAEEILLYWGGDERGMDFAHARQDMPAAVPIASQCCHSVGIAYALQLRKQPRVAVVMLGDGATSKGDFYESLNAAGVWQLPLVFIICNNQWAISLPRSAQSHCQTLAQKAIAGGISAEQVDGNDVIGSYLAVNKAIENARAGNGPHLIEALTYRLSDHTTADDAQRYRSEQELAEAWQQEPIARLTSYLLQQQIADQQQLDGIDQKCQQQLDQSVDKYLNAGEQQHSSIFDFLYQKMPKQLRQQLSQLHKNNQSGGGE</sequence>
<dbReference type="Gene3D" id="3.40.50.970">
    <property type="match status" value="1"/>
</dbReference>
<dbReference type="PANTHER" id="PTHR43380:SF1">
    <property type="entry name" value="2-OXOISOVALERATE DEHYDROGENASE SUBUNIT ALPHA, MITOCHONDRIAL"/>
    <property type="match status" value="1"/>
</dbReference>
<dbReference type="EC" id="1.2.4.1" evidence="4"/>
<comment type="cofactor">
    <cofactor evidence="1 4">
        <name>thiamine diphosphate</name>
        <dbReference type="ChEBI" id="CHEBI:58937"/>
    </cofactor>
</comment>
<protein>
    <recommendedName>
        <fullName evidence="4">Pyruvate dehydrogenase E1 component subunit alpha</fullName>
        <ecNumber evidence="4">1.2.4.1</ecNumber>
    </recommendedName>
</protein>
<evidence type="ECO:0000259" key="5">
    <source>
        <dbReference type="Pfam" id="PF00676"/>
    </source>
</evidence>
<comment type="caution">
    <text evidence="6">The sequence shown here is derived from an EMBL/GenBank/DDBJ whole genome shotgun (WGS) entry which is preliminary data.</text>
</comment>
<dbReference type="InterPro" id="IPR050771">
    <property type="entry name" value="Alpha-ketoacid_DH_E1_comp"/>
</dbReference>
<evidence type="ECO:0000256" key="2">
    <source>
        <dbReference type="ARBA" id="ARBA00023002"/>
    </source>
</evidence>
<evidence type="ECO:0000256" key="3">
    <source>
        <dbReference type="ARBA" id="ARBA00023052"/>
    </source>
</evidence>
<dbReference type="SUPFAM" id="SSF52518">
    <property type="entry name" value="Thiamin diphosphate-binding fold (THDP-binding)"/>
    <property type="match status" value="1"/>
</dbReference>
<feature type="domain" description="Dehydrogenase E1 component" evidence="5">
    <location>
        <begin position="42"/>
        <end position="327"/>
    </location>
</feature>
<keyword evidence="4 6" id="KW-0670">Pyruvate</keyword>
<dbReference type="PANTHER" id="PTHR43380">
    <property type="entry name" value="2-OXOISOVALERATE DEHYDROGENASE SUBUNIT ALPHA, MITOCHONDRIAL"/>
    <property type="match status" value="1"/>
</dbReference>
<dbReference type="NCBIfam" id="TIGR03181">
    <property type="entry name" value="PDH_E1_alph_x"/>
    <property type="match status" value="1"/>
</dbReference>
<dbReference type="Pfam" id="PF00676">
    <property type="entry name" value="E1_dh"/>
    <property type="match status" value="1"/>
</dbReference>
<dbReference type="Proteomes" id="UP000838100">
    <property type="component" value="Unassembled WGS sequence"/>
</dbReference>
<keyword evidence="2 4" id="KW-0560">Oxidoreductase</keyword>
<proteinExistence type="predicted"/>
<organism evidence="6 7">
    <name type="scientific">Sinobacterium norvegicum</name>
    <dbReference type="NCBI Taxonomy" id="1641715"/>
    <lineage>
        <taxon>Bacteria</taxon>
        <taxon>Pseudomonadati</taxon>
        <taxon>Pseudomonadota</taxon>
        <taxon>Gammaproteobacteria</taxon>
        <taxon>Cellvibrionales</taxon>
        <taxon>Spongiibacteraceae</taxon>
        <taxon>Sinobacterium</taxon>
    </lineage>
</organism>
<evidence type="ECO:0000256" key="4">
    <source>
        <dbReference type="RuleBase" id="RU366007"/>
    </source>
</evidence>
<dbReference type="RefSeq" id="WP_237443946.1">
    <property type="nucleotide sequence ID" value="NZ_CAKLPX010000001.1"/>
</dbReference>